<gene>
    <name evidence="2" type="ORF">Tci_674004</name>
</gene>
<dbReference type="PANTHER" id="PTHR45749">
    <property type="match status" value="1"/>
</dbReference>
<dbReference type="Pfam" id="PF05699">
    <property type="entry name" value="Dimer_Tnp_hAT"/>
    <property type="match status" value="1"/>
</dbReference>
<accession>A0A699KQX5</accession>
<evidence type="ECO:0000313" key="2">
    <source>
        <dbReference type="EMBL" id="GFB02033.1"/>
    </source>
</evidence>
<sequence>MLINVAITEVQDLISFFKEFRVNGFSNAVNVAKKIALEMDINPLFIQKCVIHRKRHFHEAFVEEDVMLSVDHLESALNNDDLSYINANELYVELRSLNNYFPTDNMRHLDVLNFLKQDDCYPNAIIAYRVLLTIPVTVASAERSFLKLKLIKSYMQSSMSQERLNGLALIAIERDMLESVDYEDLINNFASKNARRIALFK</sequence>
<reference evidence="2" key="1">
    <citation type="journal article" date="2019" name="Sci. Rep.">
        <title>Draft genome of Tanacetum cinerariifolium, the natural source of mosquito coil.</title>
        <authorList>
            <person name="Yamashiro T."/>
            <person name="Shiraishi A."/>
            <person name="Satake H."/>
            <person name="Nakayama K."/>
        </authorList>
    </citation>
    <scope>NUCLEOTIDE SEQUENCE</scope>
</reference>
<dbReference type="PANTHER" id="PTHR45749:SF35">
    <property type="entry name" value="AC-LIKE TRANSPOSASE-RELATED"/>
    <property type="match status" value="1"/>
</dbReference>
<protein>
    <submittedName>
        <fullName evidence="2">Zinc finger MYM-type protein 1</fullName>
    </submittedName>
</protein>
<dbReference type="GO" id="GO:0046983">
    <property type="term" value="F:protein dimerization activity"/>
    <property type="evidence" value="ECO:0007669"/>
    <property type="project" value="InterPro"/>
</dbReference>
<dbReference type="AlphaFoldDB" id="A0A699KQX5"/>
<proteinExistence type="predicted"/>
<name>A0A699KQX5_TANCI</name>
<organism evidence="2">
    <name type="scientific">Tanacetum cinerariifolium</name>
    <name type="common">Dalmatian daisy</name>
    <name type="synonym">Chrysanthemum cinerariifolium</name>
    <dbReference type="NCBI Taxonomy" id="118510"/>
    <lineage>
        <taxon>Eukaryota</taxon>
        <taxon>Viridiplantae</taxon>
        <taxon>Streptophyta</taxon>
        <taxon>Embryophyta</taxon>
        <taxon>Tracheophyta</taxon>
        <taxon>Spermatophyta</taxon>
        <taxon>Magnoliopsida</taxon>
        <taxon>eudicotyledons</taxon>
        <taxon>Gunneridae</taxon>
        <taxon>Pentapetalae</taxon>
        <taxon>asterids</taxon>
        <taxon>campanulids</taxon>
        <taxon>Asterales</taxon>
        <taxon>Asteraceae</taxon>
        <taxon>Asteroideae</taxon>
        <taxon>Anthemideae</taxon>
        <taxon>Anthemidinae</taxon>
        <taxon>Tanacetum</taxon>
    </lineage>
</organism>
<evidence type="ECO:0000259" key="1">
    <source>
        <dbReference type="Pfam" id="PF05699"/>
    </source>
</evidence>
<dbReference type="InterPro" id="IPR008906">
    <property type="entry name" value="HATC_C_dom"/>
</dbReference>
<feature type="domain" description="HAT C-terminal dimerisation" evidence="1">
    <location>
        <begin position="97"/>
        <end position="176"/>
    </location>
</feature>
<comment type="caution">
    <text evidence="2">The sequence shown here is derived from an EMBL/GenBank/DDBJ whole genome shotgun (WGS) entry which is preliminary data.</text>
</comment>
<dbReference type="EMBL" id="BKCJ010534978">
    <property type="protein sequence ID" value="GFB02033.1"/>
    <property type="molecule type" value="Genomic_DNA"/>
</dbReference>